<comment type="caution">
    <text evidence="1">The sequence shown here is derived from an EMBL/GenBank/DDBJ whole genome shotgun (WGS) entry which is preliminary data.</text>
</comment>
<organism evidence="1 2">
    <name type="scientific">Herbihabitans rhizosphaerae</name>
    <dbReference type="NCBI Taxonomy" id="1872711"/>
    <lineage>
        <taxon>Bacteria</taxon>
        <taxon>Bacillati</taxon>
        <taxon>Actinomycetota</taxon>
        <taxon>Actinomycetes</taxon>
        <taxon>Pseudonocardiales</taxon>
        <taxon>Pseudonocardiaceae</taxon>
        <taxon>Herbihabitans</taxon>
    </lineage>
</organism>
<keyword evidence="2" id="KW-1185">Reference proteome</keyword>
<dbReference type="EMBL" id="SGWQ01000004">
    <property type="protein sequence ID" value="RZS39182.1"/>
    <property type="molecule type" value="Genomic_DNA"/>
</dbReference>
<proteinExistence type="predicted"/>
<sequence length="49" mass="5533">MSKDPAYAVAYAYGRLSVTVEVFLNDGLTREQLAERLADIERELTEATR</sequence>
<evidence type="ECO:0000313" key="2">
    <source>
        <dbReference type="Proteomes" id="UP000294257"/>
    </source>
</evidence>
<dbReference type="Proteomes" id="UP000294257">
    <property type="component" value="Unassembled WGS sequence"/>
</dbReference>
<reference evidence="1 2" key="1">
    <citation type="submission" date="2019-02" db="EMBL/GenBank/DDBJ databases">
        <title>Genomic Encyclopedia of Type Strains, Phase IV (KMG-IV): sequencing the most valuable type-strain genomes for metagenomic binning, comparative biology and taxonomic classification.</title>
        <authorList>
            <person name="Goeker M."/>
        </authorList>
    </citation>
    <scope>NUCLEOTIDE SEQUENCE [LARGE SCALE GENOMIC DNA]</scope>
    <source>
        <strain evidence="1 2">DSM 101727</strain>
    </source>
</reference>
<accession>A0A4Q7KUL6</accession>
<evidence type="ECO:0000313" key="1">
    <source>
        <dbReference type="EMBL" id="RZS39182.1"/>
    </source>
</evidence>
<dbReference type="RefSeq" id="WP_165401360.1">
    <property type="nucleotide sequence ID" value="NZ_SGWQ01000004.1"/>
</dbReference>
<gene>
    <name evidence="1" type="ORF">EV193_104398</name>
</gene>
<dbReference type="AlphaFoldDB" id="A0A4Q7KUL6"/>
<protein>
    <submittedName>
        <fullName evidence="1">Uncharacterized protein</fullName>
    </submittedName>
</protein>
<name>A0A4Q7KUL6_9PSEU</name>